<dbReference type="OMA" id="DYCPVLN"/>
<gene>
    <name evidence="10" type="ORF">TraAM80_06458</name>
</gene>
<dbReference type="GO" id="GO:0005634">
    <property type="term" value="C:nucleus"/>
    <property type="evidence" value="ECO:0007669"/>
    <property type="project" value="TreeGrafter"/>
</dbReference>
<organism evidence="10 11">
    <name type="scientific">Trypanosoma rangeli</name>
    <dbReference type="NCBI Taxonomy" id="5698"/>
    <lineage>
        <taxon>Eukaryota</taxon>
        <taxon>Discoba</taxon>
        <taxon>Euglenozoa</taxon>
        <taxon>Kinetoplastea</taxon>
        <taxon>Metakinetoplastina</taxon>
        <taxon>Trypanosomatida</taxon>
        <taxon>Trypanosomatidae</taxon>
        <taxon>Trypanosoma</taxon>
        <taxon>Herpetosoma</taxon>
    </lineage>
</organism>
<comment type="catalytic activity">
    <reaction evidence="1">
        <text>beta-D-fructose 1-phosphate + H2O = D-fructose + phosphate</text>
        <dbReference type="Rhea" id="RHEA:35603"/>
        <dbReference type="ChEBI" id="CHEBI:15377"/>
        <dbReference type="ChEBI" id="CHEBI:37721"/>
        <dbReference type="ChEBI" id="CHEBI:43474"/>
        <dbReference type="ChEBI" id="CHEBI:138881"/>
    </reaction>
</comment>
<evidence type="ECO:0000256" key="8">
    <source>
        <dbReference type="ARBA" id="ARBA00048809"/>
    </source>
</evidence>
<keyword evidence="6 10" id="KW-0378">Hydrolase</keyword>
<evidence type="ECO:0000313" key="10">
    <source>
        <dbReference type="EMBL" id="RNF02322.1"/>
    </source>
</evidence>
<evidence type="ECO:0000256" key="7">
    <source>
        <dbReference type="ARBA" id="ARBA00023211"/>
    </source>
</evidence>
<evidence type="ECO:0000313" key="11">
    <source>
        <dbReference type="Proteomes" id="UP000283634"/>
    </source>
</evidence>
<protein>
    <submittedName>
        <fullName evidence="10">Phosphoethanolamine/phosphocholine phosphatase</fullName>
        <ecNumber evidence="10">3.1.3.41</ecNumber>
    </submittedName>
</protein>
<dbReference type="GO" id="GO:0103026">
    <property type="term" value="F:fructose-1-phosphatase activity"/>
    <property type="evidence" value="ECO:0007669"/>
    <property type="project" value="RHEA"/>
</dbReference>
<dbReference type="Gene3D" id="3.40.50.10880">
    <property type="entry name" value="Uncharacterised protein PF01937, DUF89, domain 3"/>
    <property type="match status" value="1"/>
</dbReference>
<proteinExistence type="inferred from homology"/>
<evidence type="ECO:0000259" key="9">
    <source>
        <dbReference type="Pfam" id="PF01937"/>
    </source>
</evidence>
<evidence type="ECO:0000256" key="5">
    <source>
        <dbReference type="ARBA" id="ARBA00022723"/>
    </source>
</evidence>
<dbReference type="SUPFAM" id="SSF56784">
    <property type="entry name" value="HAD-like"/>
    <property type="match status" value="1"/>
</dbReference>
<dbReference type="InterPro" id="IPR016965">
    <property type="entry name" value="Pase_PHOSPHO-typ"/>
</dbReference>
<accession>A0A3R7MAF3</accession>
<comment type="similarity">
    <text evidence="4">Belongs to the damage-control phosphatase family. Sugar phosphate phosphatase III subfamily.</text>
</comment>
<dbReference type="GO" id="GO:0046872">
    <property type="term" value="F:metal ion binding"/>
    <property type="evidence" value="ECO:0007669"/>
    <property type="project" value="UniProtKB-KW"/>
</dbReference>
<evidence type="ECO:0000256" key="6">
    <source>
        <dbReference type="ARBA" id="ARBA00022801"/>
    </source>
</evidence>
<comment type="cofactor">
    <cofactor evidence="3">
        <name>Ni(2+)</name>
        <dbReference type="ChEBI" id="CHEBI:49786"/>
    </cofactor>
</comment>
<dbReference type="PANTHER" id="PTHR12260:SF6">
    <property type="entry name" value="DAMAGE-CONTROL PHOSPHATASE ARMT1"/>
    <property type="match status" value="1"/>
</dbReference>
<dbReference type="VEuPathDB" id="TriTrypDB:TRSC58_05429"/>
<comment type="cofactor">
    <cofactor evidence="2">
        <name>Mn(2+)</name>
        <dbReference type="ChEBI" id="CHEBI:29035"/>
    </cofactor>
</comment>
<comment type="catalytic activity">
    <reaction evidence="8">
        <text>beta-D-fructose 6-phosphate = dihydroxyacetone + D-glyceraldehyde 3-phosphate</text>
        <dbReference type="Rhea" id="RHEA:28002"/>
        <dbReference type="ChEBI" id="CHEBI:16016"/>
        <dbReference type="ChEBI" id="CHEBI:57634"/>
        <dbReference type="ChEBI" id="CHEBI:59776"/>
    </reaction>
</comment>
<keyword evidence="5" id="KW-0479">Metal-binding</keyword>
<dbReference type="GO" id="GO:0097023">
    <property type="term" value="F:fructose 6-phosphate aldolase activity"/>
    <property type="evidence" value="ECO:0007669"/>
    <property type="project" value="RHEA"/>
</dbReference>
<dbReference type="InterPro" id="IPR002791">
    <property type="entry name" value="ARMT1-like_metal-bd"/>
</dbReference>
<dbReference type="RefSeq" id="XP_029236848.1">
    <property type="nucleotide sequence ID" value="XM_029383301.1"/>
</dbReference>
<dbReference type="AlphaFoldDB" id="A0A3R7MAF3"/>
<name>A0A3R7MAF3_TRYRA</name>
<keyword evidence="7" id="KW-0464">Manganese</keyword>
<sequence length="924" mass="102839">MAAAEARAGRQSFLVVFDFDHTIVDCNSDEVVPQCLGRGNFQRSLLAAKTPMQSTSLMDAVLAPFSREQIEDAVAKSVVMDAGMPDVFRFLLQQQQQQHRGAPGEGVANSLRVEIAIASDANMLFIEKSIQHHIPFAQHAIAQIHSNSLHDVHDGGESRRCCVGRYESAGHNCLSCNRNHRPNMCKSRIIARLLHASRLIDPTVIFVGDGANDVCPVLHMLRPRDYFMGRRGFKAHYFLSDKHSVVGGCCRIDLWSSANELLQSLKRAMDPAERLPVMVRFRDVGSQEFRAVTLQQRLPQILERTLKENKAYITAEATRRIYALAEAVRNNTAVAPLPGQQVVLPWLQGYAAVAEFDQDSHALPQQRQEEEKAGNGAVVAPRWGQIPWLLGEIYLYNLLAQYLLLAEGGGCNNTKPTADEWTPNIITPYVVCNPIGTHDCPIATHGVLTANSATPELSFDASFLAKDGSTFGSNTIVVQEGKRRYCDIAAGDAVVPRHGYFLPYFDFFIHEKREVLHNFLKPKICPMLACTPWESDDSFVPVLLRWMLWGNSVDLSTFTLGELRESHAVNVAGSGNKDGKGEECARERGFEGSAASATEGLRLAEAKSVAGQDDCILGNQVEEVAQLIRRIVHTEPREGAARPRTIDIVMDNVGVECVADLILTLWVLHHHPSLRVTLHVKNMPYYVSDVTPPDIAFLIEELEECARREPAMATVLMPFVRLVRESLDNGRLSIDADAVWTQPSEYRELPPKVCNTFFYTQRVLSEAELREQQQVQQSASFSYDACKRYTAYSALVIFKGDLNFRRLLGDRHWDRRAFVSTLAPAELDASAMPELLFADTPHARNGQHRPTQAGEVAADEIISFQRIVSSYWPVHAVPVCAIRTLKSELSIGVKVAQQEALDRVDPTWRTSGKYGVILLASGNR</sequence>
<evidence type="ECO:0000256" key="2">
    <source>
        <dbReference type="ARBA" id="ARBA00001936"/>
    </source>
</evidence>
<evidence type="ECO:0000256" key="4">
    <source>
        <dbReference type="ARBA" id="ARBA00009519"/>
    </source>
</evidence>
<dbReference type="Gene3D" id="1.20.930.60">
    <property type="match status" value="1"/>
</dbReference>
<reference evidence="10 11" key="1">
    <citation type="journal article" date="2018" name="BMC Genomics">
        <title>Genomic comparison of Trypanosoma conorhini and Trypanosoma rangeli to Trypanosoma cruzi strains of high and low virulence.</title>
        <authorList>
            <person name="Bradwell K.R."/>
            <person name="Koparde V.N."/>
            <person name="Matveyev A.V."/>
            <person name="Serrano M.G."/>
            <person name="Alves J.M."/>
            <person name="Parikh H."/>
            <person name="Huang B."/>
            <person name="Lee V."/>
            <person name="Espinosa-Alvarez O."/>
            <person name="Ortiz P.A."/>
            <person name="Costa-Martins A.G."/>
            <person name="Teixeira M.M."/>
            <person name="Buck G.A."/>
        </authorList>
    </citation>
    <scope>NUCLEOTIDE SEQUENCE [LARGE SCALE GENOMIC DNA]</scope>
    <source>
        <strain evidence="10 11">AM80</strain>
    </source>
</reference>
<dbReference type="OrthoDB" id="10267182at2759"/>
<dbReference type="PANTHER" id="PTHR12260">
    <property type="entry name" value="DAMAGE-CONTROL PHOSPHATASE ARMT1"/>
    <property type="match status" value="1"/>
</dbReference>
<dbReference type="InterPro" id="IPR023214">
    <property type="entry name" value="HAD_sf"/>
</dbReference>
<dbReference type="Pfam" id="PF06888">
    <property type="entry name" value="Put_Phosphatase"/>
    <property type="match status" value="1"/>
</dbReference>
<dbReference type="GeneID" id="40330391"/>
<dbReference type="InterPro" id="IPR039763">
    <property type="entry name" value="ARMT1"/>
</dbReference>
<dbReference type="SUPFAM" id="SSF111321">
    <property type="entry name" value="AF1104-like"/>
    <property type="match status" value="1"/>
</dbReference>
<evidence type="ECO:0000256" key="3">
    <source>
        <dbReference type="ARBA" id="ARBA00001967"/>
    </source>
</evidence>
<dbReference type="Gene3D" id="3.40.50.1000">
    <property type="entry name" value="HAD superfamily/HAD-like"/>
    <property type="match status" value="1"/>
</dbReference>
<dbReference type="Pfam" id="PF01937">
    <property type="entry name" value="ARMT1-like_dom"/>
    <property type="match status" value="1"/>
</dbReference>
<evidence type="ECO:0000256" key="1">
    <source>
        <dbReference type="ARBA" id="ARBA00001326"/>
    </source>
</evidence>
<dbReference type="InterPro" id="IPR036412">
    <property type="entry name" value="HAD-like_sf"/>
</dbReference>
<dbReference type="InterPro" id="IPR036075">
    <property type="entry name" value="ARMT-1-like_metal-bd_sf"/>
</dbReference>
<keyword evidence="11" id="KW-1185">Reference proteome</keyword>
<dbReference type="GO" id="GO:0006974">
    <property type="term" value="P:DNA damage response"/>
    <property type="evidence" value="ECO:0007669"/>
    <property type="project" value="TreeGrafter"/>
</dbReference>
<dbReference type="EMBL" id="MKGL01000236">
    <property type="protein sequence ID" value="RNF02322.1"/>
    <property type="molecule type" value="Genomic_DNA"/>
</dbReference>
<comment type="caution">
    <text evidence="10">The sequence shown here is derived from an EMBL/GenBank/DDBJ whole genome shotgun (WGS) entry which is preliminary data.</text>
</comment>
<feature type="domain" description="Damage-control phosphatase ARMT1-like metal-binding" evidence="9">
    <location>
        <begin position="603"/>
        <end position="899"/>
    </location>
</feature>
<dbReference type="EC" id="3.1.3.41" evidence="10"/>
<dbReference type="Proteomes" id="UP000283634">
    <property type="component" value="Unassembled WGS sequence"/>
</dbReference>